<dbReference type="CDD" id="cd03137">
    <property type="entry name" value="GATase1_AraC_1"/>
    <property type="match status" value="1"/>
</dbReference>
<dbReference type="GeneID" id="300556633"/>
<dbReference type="Gene3D" id="1.10.10.60">
    <property type="entry name" value="Homeodomain-like"/>
    <property type="match status" value="1"/>
</dbReference>
<dbReference type="Gene3D" id="3.40.50.880">
    <property type="match status" value="1"/>
</dbReference>
<dbReference type="InterPro" id="IPR018060">
    <property type="entry name" value="HTH_AraC"/>
</dbReference>
<dbReference type="InterPro" id="IPR009057">
    <property type="entry name" value="Homeodomain-like_sf"/>
</dbReference>
<dbReference type="SMART" id="SM00342">
    <property type="entry name" value="HTH_ARAC"/>
    <property type="match status" value="1"/>
</dbReference>
<dbReference type="InterPro" id="IPR052158">
    <property type="entry name" value="INH-QAR"/>
</dbReference>
<dbReference type="Pfam" id="PF12833">
    <property type="entry name" value="HTH_18"/>
    <property type="match status" value="1"/>
</dbReference>
<gene>
    <name evidence="4" type="ORF">ACK4CT_23715</name>
</gene>
<keyword evidence="5" id="KW-1185">Reference proteome</keyword>
<dbReference type="RefSeq" id="WP_090428030.1">
    <property type="nucleotide sequence ID" value="NZ_CP034072.1"/>
</dbReference>
<dbReference type="EMBL" id="JBKBDD010000009">
    <property type="protein sequence ID" value="MFN6546205.1"/>
    <property type="molecule type" value="Genomic_DNA"/>
</dbReference>
<keyword evidence="2" id="KW-0804">Transcription</keyword>
<comment type="caution">
    <text evidence="4">The sequence shown here is derived from an EMBL/GenBank/DDBJ whole genome shotgun (WGS) entry which is preliminary data.</text>
</comment>
<dbReference type="InterPro" id="IPR029062">
    <property type="entry name" value="Class_I_gatase-like"/>
</dbReference>
<dbReference type="PANTHER" id="PTHR43130">
    <property type="entry name" value="ARAC-FAMILY TRANSCRIPTIONAL REGULATOR"/>
    <property type="match status" value="1"/>
</dbReference>
<reference evidence="4 5" key="1">
    <citation type="submission" date="2024-12" db="EMBL/GenBank/DDBJ databases">
        <title>The coexistence of Mycolicibacterium septicum and Mycolicibacterium nivoides in clinical samples.</title>
        <authorList>
            <person name="Wang C."/>
            <person name="Feng Y."/>
            <person name="Zong Z."/>
        </authorList>
    </citation>
    <scope>NUCLEOTIDE SEQUENCE [LARGE SCALE GENOMIC DNA]</scope>
    <source>
        <strain evidence="4 5">120309</strain>
    </source>
</reference>
<organism evidence="4 5">
    <name type="scientific">Mycolicibacterium nivoides</name>
    <dbReference type="NCBI Taxonomy" id="2487344"/>
    <lineage>
        <taxon>Bacteria</taxon>
        <taxon>Bacillati</taxon>
        <taxon>Actinomycetota</taxon>
        <taxon>Actinomycetes</taxon>
        <taxon>Mycobacteriales</taxon>
        <taxon>Mycobacteriaceae</taxon>
        <taxon>Mycolicibacterium</taxon>
    </lineage>
</organism>
<evidence type="ECO:0000313" key="5">
    <source>
        <dbReference type="Proteomes" id="UP001635816"/>
    </source>
</evidence>
<dbReference type="PANTHER" id="PTHR43130:SF3">
    <property type="entry name" value="HTH-TYPE TRANSCRIPTIONAL REGULATOR RV1931C"/>
    <property type="match status" value="1"/>
</dbReference>
<dbReference type="SUPFAM" id="SSF52317">
    <property type="entry name" value="Class I glutamine amidotransferase-like"/>
    <property type="match status" value="1"/>
</dbReference>
<dbReference type="InterPro" id="IPR002818">
    <property type="entry name" value="DJ-1/PfpI"/>
</dbReference>
<sequence>MHRVAVLLLAPVVGFDATIAPLLFSSARGGDGREDEALYDVVTCGLTTDPVPSTTGFAMVPTAGAEALESADTVVIPGTRYAPARAEGVLGDEVTQALSRIRPGTRLVSICTGAFVLAAAGLLDGRPATTHWRFAADMRRLHPDVLLDEDILFVDDGDILTSAGLAAGIDLCLHIIRTDHGAQVANSVARYCVVPPWREGGQAQFIDHGFTVTDHASTAATRDWALQHLDEELTVTRLAAHAHMSARTFNRRFREETGQAPGAWIRSRRLDLARELLESGDLSVDEVARRSGLGTAGNLRHHLRRGLGMSPSSYRKVYQGA</sequence>
<evidence type="ECO:0000259" key="3">
    <source>
        <dbReference type="PROSITE" id="PS01124"/>
    </source>
</evidence>
<dbReference type="SUPFAM" id="SSF46689">
    <property type="entry name" value="Homeodomain-like"/>
    <property type="match status" value="2"/>
</dbReference>
<accession>A0ABW9LEU0</accession>
<feature type="domain" description="HTH araC/xylS-type" evidence="3">
    <location>
        <begin position="219"/>
        <end position="317"/>
    </location>
</feature>
<dbReference type="Pfam" id="PF01965">
    <property type="entry name" value="DJ-1_PfpI"/>
    <property type="match status" value="1"/>
</dbReference>
<evidence type="ECO:0000256" key="2">
    <source>
        <dbReference type="ARBA" id="ARBA00023163"/>
    </source>
</evidence>
<evidence type="ECO:0000313" key="4">
    <source>
        <dbReference type="EMBL" id="MFN6546205.1"/>
    </source>
</evidence>
<evidence type="ECO:0000256" key="1">
    <source>
        <dbReference type="ARBA" id="ARBA00023015"/>
    </source>
</evidence>
<name>A0ABW9LEU0_9MYCO</name>
<proteinExistence type="predicted"/>
<dbReference type="PROSITE" id="PS01124">
    <property type="entry name" value="HTH_ARAC_FAMILY_2"/>
    <property type="match status" value="1"/>
</dbReference>
<dbReference type="Proteomes" id="UP001635816">
    <property type="component" value="Unassembled WGS sequence"/>
</dbReference>
<keyword evidence="1" id="KW-0805">Transcription regulation</keyword>
<protein>
    <submittedName>
        <fullName evidence="4">GlxA family transcriptional regulator</fullName>
    </submittedName>
</protein>